<proteinExistence type="predicted"/>
<accession>A0A8X6NL32</accession>
<dbReference type="AlphaFoldDB" id="A0A8X6NL32"/>
<reference evidence="1" key="1">
    <citation type="submission" date="2020-08" db="EMBL/GenBank/DDBJ databases">
        <title>Multicomponent nature underlies the extraordinary mechanical properties of spider dragline silk.</title>
        <authorList>
            <person name="Kono N."/>
            <person name="Nakamura H."/>
            <person name="Mori M."/>
            <person name="Yoshida Y."/>
            <person name="Ohtoshi R."/>
            <person name="Malay A.D."/>
            <person name="Moran D.A.P."/>
            <person name="Tomita M."/>
            <person name="Numata K."/>
            <person name="Arakawa K."/>
        </authorList>
    </citation>
    <scope>NUCLEOTIDE SEQUENCE</scope>
</reference>
<dbReference type="EMBL" id="BMAW01058869">
    <property type="protein sequence ID" value="GFT18500.1"/>
    <property type="molecule type" value="Genomic_DNA"/>
</dbReference>
<gene>
    <name evidence="1" type="ORF">NPIL_413171</name>
</gene>
<protein>
    <submittedName>
        <fullName evidence="1">Uncharacterized protein</fullName>
    </submittedName>
</protein>
<organism evidence="1 2">
    <name type="scientific">Nephila pilipes</name>
    <name type="common">Giant wood spider</name>
    <name type="synonym">Nephila maculata</name>
    <dbReference type="NCBI Taxonomy" id="299642"/>
    <lineage>
        <taxon>Eukaryota</taxon>
        <taxon>Metazoa</taxon>
        <taxon>Ecdysozoa</taxon>
        <taxon>Arthropoda</taxon>
        <taxon>Chelicerata</taxon>
        <taxon>Arachnida</taxon>
        <taxon>Araneae</taxon>
        <taxon>Araneomorphae</taxon>
        <taxon>Entelegynae</taxon>
        <taxon>Araneoidea</taxon>
        <taxon>Nephilidae</taxon>
        <taxon>Nephila</taxon>
    </lineage>
</organism>
<name>A0A8X6NL32_NEPPI</name>
<evidence type="ECO:0000313" key="2">
    <source>
        <dbReference type="Proteomes" id="UP000887013"/>
    </source>
</evidence>
<comment type="caution">
    <text evidence="1">The sequence shown here is derived from an EMBL/GenBank/DDBJ whole genome shotgun (WGS) entry which is preliminary data.</text>
</comment>
<dbReference type="Proteomes" id="UP000887013">
    <property type="component" value="Unassembled WGS sequence"/>
</dbReference>
<evidence type="ECO:0000313" key="1">
    <source>
        <dbReference type="EMBL" id="GFT18500.1"/>
    </source>
</evidence>
<sequence length="116" mass="13677">MSHNPFVQNFSSVSHQFGRKRKLMTLFYLQGWYLTDTKFGSHISVDTDVMSTLASASEKNLRYCQTILSLKYRQQRVQKITKGAKIVMRMANFKRSRLPQNFLEDRTVCRNAETYR</sequence>
<keyword evidence="2" id="KW-1185">Reference proteome</keyword>